<gene>
    <name evidence="1" type="ORF">J437_LFUL002100</name>
</gene>
<dbReference type="AlphaFoldDB" id="A0A8K0K0E1"/>
<evidence type="ECO:0000313" key="2">
    <source>
        <dbReference type="Proteomes" id="UP000792457"/>
    </source>
</evidence>
<dbReference type="EMBL" id="KZ308242">
    <property type="protein sequence ID" value="KAG8225581.1"/>
    <property type="molecule type" value="Genomic_DNA"/>
</dbReference>
<name>A0A8K0K0E1_LADFU</name>
<sequence>MDHEKESYEWREAEEADVDPVLLRERPESAFIHNLIKGSLKWSRACPEMKTTLYVPVERRWQGSVIVNLQVCART</sequence>
<keyword evidence="2" id="KW-1185">Reference proteome</keyword>
<evidence type="ECO:0000313" key="1">
    <source>
        <dbReference type="EMBL" id="KAG8225581.1"/>
    </source>
</evidence>
<reference evidence="1" key="1">
    <citation type="submission" date="2013-04" db="EMBL/GenBank/DDBJ databases">
        <authorList>
            <person name="Qu J."/>
            <person name="Murali S.C."/>
            <person name="Bandaranaike D."/>
            <person name="Bellair M."/>
            <person name="Blankenburg K."/>
            <person name="Chao H."/>
            <person name="Dinh H."/>
            <person name="Doddapaneni H."/>
            <person name="Downs B."/>
            <person name="Dugan-Rocha S."/>
            <person name="Elkadiri S."/>
            <person name="Gnanaolivu R.D."/>
            <person name="Hernandez B."/>
            <person name="Javaid M."/>
            <person name="Jayaseelan J.C."/>
            <person name="Lee S."/>
            <person name="Li M."/>
            <person name="Ming W."/>
            <person name="Munidasa M."/>
            <person name="Muniz J."/>
            <person name="Nguyen L."/>
            <person name="Ongeri F."/>
            <person name="Osuji N."/>
            <person name="Pu L.-L."/>
            <person name="Puazo M."/>
            <person name="Qu C."/>
            <person name="Quiroz J."/>
            <person name="Raj R."/>
            <person name="Weissenberger G."/>
            <person name="Xin Y."/>
            <person name="Zou X."/>
            <person name="Han Y."/>
            <person name="Richards S."/>
            <person name="Worley K."/>
            <person name="Muzny D."/>
            <person name="Gibbs R."/>
        </authorList>
    </citation>
    <scope>NUCLEOTIDE SEQUENCE</scope>
    <source>
        <strain evidence="1">Sampled in the wild</strain>
    </source>
</reference>
<protein>
    <submittedName>
        <fullName evidence="1">Uncharacterized protein</fullName>
    </submittedName>
</protein>
<organism evidence="1 2">
    <name type="scientific">Ladona fulva</name>
    <name type="common">Scarce chaser dragonfly</name>
    <name type="synonym">Libellula fulva</name>
    <dbReference type="NCBI Taxonomy" id="123851"/>
    <lineage>
        <taxon>Eukaryota</taxon>
        <taxon>Metazoa</taxon>
        <taxon>Ecdysozoa</taxon>
        <taxon>Arthropoda</taxon>
        <taxon>Hexapoda</taxon>
        <taxon>Insecta</taxon>
        <taxon>Pterygota</taxon>
        <taxon>Palaeoptera</taxon>
        <taxon>Odonata</taxon>
        <taxon>Epiprocta</taxon>
        <taxon>Anisoptera</taxon>
        <taxon>Libelluloidea</taxon>
        <taxon>Libellulidae</taxon>
        <taxon>Ladona</taxon>
    </lineage>
</organism>
<accession>A0A8K0K0E1</accession>
<reference evidence="1" key="2">
    <citation type="submission" date="2017-10" db="EMBL/GenBank/DDBJ databases">
        <title>Ladona fulva Genome sequencing and assembly.</title>
        <authorList>
            <person name="Murali S."/>
            <person name="Richards S."/>
            <person name="Bandaranaike D."/>
            <person name="Bellair M."/>
            <person name="Blankenburg K."/>
            <person name="Chao H."/>
            <person name="Dinh H."/>
            <person name="Doddapaneni H."/>
            <person name="Dugan-Rocha S."/>
            <person name="Elkadiri S."/>
            <person name="Gnanaolivu R."/>
            <person name="Hernandez B."/>
            <person name="Skinner E."/>
            <person name="Javaid M."/>
            <person name="Lee S."/>
            <person name="Li M."/>
            <person name="Ming W."/>
            <person name="Munidasa M."/>
            <person name="Muniz J."/>
            <person name="Nguyen L."/>
            <person name="Hughes D."/>
            <person name="Osuji N."/>
            <person name="Pu L.-L."/>
            <person name="Puazo M."/>
            <person name="Qu C."/>
            <person name="Quiroz J."/>
            <person name="Raj R."/>
            <person name="Weissenberger G."/>
            <person name="Xin Y."/>
            <person name="Zou X."/>
            <person name="Han Y."/>
            <person name="Worley K."/>
            <person name="Muzny D."/>
            <person name="Gibbs R."/>
        </authorList>
    </citation>
    <scope>NUCLEOTIDE SEQUENCE</scope>
    <source>
        <strain evidence="1">Sampled in the wild</strain>
    </source>
</reference>
<dbReference type="Proteomes" id="UP000792457">
    <property type="component" value="Unassembled WGS sequence"/>
</dbReference>
<proteinExistence type="predicted"/>
<comment type="caution">
    <text evidence="1">The sequence shown here is derived from an EMBL/GenBank/DDBJ whole genome shotgun (WGS) entry which is preliminary data.</text>
</comment>